<name>A0AA38CFA2_TAXCH</name>
<gene>
    <name evidence="1" type="ORF">KI387_031222</name>
</gene>
<proteinExistence type="predicted"/>
<keyword evidence="2" id="KW-1185">Reference proteome</keyword>
<sequence>CSVAAVPPERMNEFISRARNYRNQRSEIPYATTLENWSNYTSKATPPNKTAPKMPILCNPVFEEALDEPLSCVDGPGASTPGVGLVCVGSPAEGEGAVPSSMGEEEGAGDEACGAVATTGAGDGDTASDLAGDGTGDVLGVGVGEAAGDWAIQNPVIPNTKTMYTTALNLPILLYLYPNNDTEEFKSFEDLFFPFVREKAKSSESEAE</sequence>
<accession>A0AA38CFA2</accession>
<reference evidence="1 2" key="1">
    <citation type="journal article" date="2021" name="Nat. Plants">
        <title>The Taxus genome provides insights into paclitaxel biosynthesis.</title>
        <authorList>
            <person name="Xiong X."/>
            <person name="Gou J."/>
            <person name="Liao Q."/>
            <person name="Li Y."/>
            <person name="Zhou Q."/>
            <person name="Bi G."/>
            <person name="Li C."/>
            <person name="Du R."/>
            <person name="Wang X."/>
            <person name="Sun T."/>
            <person name="Guo L."/>
            <person name="Liang H."/>
            <person name="Lu P."/>
            <person name="Wu Y."/>
            <person name="Zhang Z."/>
            <person name="Ro D.K."/>
            <person name="Shang Y."/>
            <person name="Huang S."/>
            <person name="Yan J."/>
        </authorList>
    </citation>
    <scope>NUCLEOTIDE SEQUENCE [LARGE SCALE GENOMIC DNA]</scope>
    <source>
        <strain evidence="1">Ta-2019</strain>
    </source>
</reference>
<organism evidence="1 2">
    <name type="scientific">Taxus chinensis</name>
    <name type="common">Chinese yew</name>
    <name type="synonym">Taxus wallichiana var. chinensis</name>
    <dbReference type="NCBI Taxonomy" id="29808"/>
    <lineage>
        <taxon>Eukaryota</taxon>
        <taxon>Viridiplantae</taxon>
        <taxon>Streptophyta</taxon>
        <taxon>Embryophyta</taxon>
        <taxon>Tracheophyta</taxon>
        <taxon>Spermatophyta</taxon>
        <taxon>Pinopsida</taxon>
        <taxon>Pinidae</taxon>
        <taxon>Conifers II</taxon>
        <taxon>Cupressales</taxon>
        <taxon>Taxaceae</taxon>
        <taxon>Taxus</taxon>
    </lineage>
</organism>
<dbReference type="EMBL" id="JAHRHJ020000010">
    <property type="protein sequence ID" value="KAH9299540.1"/>
    <property type="molecule type" value="Genomic_DNA"/>
</dbReference>
<comment type="caution">
    <text evidence="1">The sequence shown here is derived from an EMBL/GenBank/DDBJ whole genome shotgun (WGS) entry which is preliminary data.</text>
</comment>
<evidence type="ECO:0000313" key="2">
    <source>
        <dbReference type="Proteomes" id="UP000824469"/>
    </source>
</evidence>
<dbReference type="AlphaFoldDB" id="A0AA38CFA2"/>
<evidence type="ECO:0000313" key="1">
    <source>
        <dbReference type="EMBL" id="KAH9299540.1"/>
    </source>
</evidence>
<feature type="non-terminal residue" evidence="1">
    <location>
        <position position="1"/>
    </location>
</feature>
<protein>
    <submittedName>
        <fullName evidence="1">Uncharacterized protein</fullName>
    </submittedName>
</protein>
<dbReference type="Proteomes" id="UP000824469">
    <property type="component" value="Unassembled WGS sequence"/>
</dbReference>